<evidence type="ECO:0000313" key="1">
    <source>
        <dbReference type="EMBL" id="SVB23934.1"/>
    </source>
</evidence>
<accession>A0A382CDI6</accession>
<gene>
    <name evidence="1" type="ORF">METZ01_LOCUS176788</name>
</gene>
<dbReference type="AlphaFoldDB" id="A0A382CDI6"/>
<dbReference type="EMBL" id="UINC01033913">
    <property type="protein sequence ID" value="SVB23934.1"/>
    <property type="molecule type" value="Genomic_DNA"/>
</dbReference>
<dbReference type="InterPro" id="IPR011042">
    <property type="entry name" value="6-blade_b-propeller_TolB-like"/>
</dbReference>
<protein>
    <recommendedName>
        <fullName evidence="2">SMP-30/Gluconolactonase/LRE-like region domain-containing protein</fullName>
    </recommendedName>
</protein>
<dbReference type="Gene3D" id="2.120.10.30">
    <property type="entry name" value="TolB, C-terminal domain"/>
    <property type="match status" value="1"/>
</dbReference>
<organism evidence="1">
    <name type="scientific">marine metagenome</name>
    <dbReference type="NCBI Taxonomy" id="408172"/>
    <lineage>
        <taxon>unclassified sequences</taxon>
        <taxon>metagenomes</taxon>
        <taxon>ecological metagenomes</taxon>
    </lineage>
</organism>
<sequence>MRQNPLLFAFLVIALCACGGDDSSPSVTDDILPSHLLVDGDQLLIAETGANRVLAWVDEELDIFADASVGLAQPVGIAALPSGNIFVANHGNGMLVELDAKGAFQRTVHTKLGDNRLLSVAVRSDGSVFIVDDKGGFGSLYRVMLP</sequence>
<dbReference type="PROSITE" id="PS51257">
    <property type="entry name" value="PROKAR_LIPOPROTEIN"/>
    <property type="match status" value="1"/>
</dbReference>
<proteinExistence type="predicted"/>
<dbReference type="SUPFAM" id="SSF63829">
    <property type="entry name" value="Calcium-dependent phosphotriesterase"/>
    <property type="match status" value="1"/>
</dbReference>
<name>A0A382CDI6_9ZZZZ</name>
<evidence type="ECO:0008006" key="2">
    <source>
        <dbReference type="Google" id="ProtNLM"/>
    </source>
</evidence>
<reference evidence="1" key="1">
    <citation type="submission" date="2018-05" db="EMBL/GenBank/DDBJ databases">
        <authorList>
            <person name="Lanie J.A."/>
            <person name="Ng W.-L."/>
            <person name="Kazmierczak K.M."/>
            <person name="Andrzejewski T.M."/>
            <person name="Davidsen T.M."/>
            <person name="Wayne K.J."/>
            <person name="Tettelin H."/>
            <person name="Glass J.I."/>
            <person name="Rusch D."/>
            <person name="Podicherti R."/>
            <person name="Tsui H.-C.T."/>
            <person name="Winkler M.E."/>
        </authorList>
    </citation>
    <scope>NUCLEOTIDE SEQUENCE</scope>
</reference>